<feature type="transmembrane region" description="Helical" evidence="8">
    <location>
        <begin position="12"/>
        <end position="39"/>
    </location>
</feature>
<comment type="cofactor">
    <cofactor evidence="6">
        <name>FMN</name>
        <dbReference type="ChEBI" id="CHEBI:58210"/>
    </cofactor>
</comment>
<dbReference type="RefSeq" id="WP_087476782.1">
    <property type="nucleotide sequence ID" value="NZ_CAUWMV010000003.1"/>
</dbReference>
<dbReference type="AlphaFoldDB" id="A0A346B0W4"/>
<feature type="modified residue" description="FMN phosphoryl threonine" evidence="6">
    <location>
        <position position="160"/>
    </location>
</feature>
<evidence type="ECO:0000256" key="2">
    <source>
        <dbReference type="ARBA" id="ARBA00022553"/>
    </source>
</evidence>
<evidence type="ECO:0000256" key="1">
    <source>
        <dbReference type="ARBA" id="ARBA00022448"/>
    </source>
</evidence>
<comment type="subunit">
    <text evidence="6">The complex is composed of six subunits: RnfA, RnfB, RnfC, RnfD, RnfE and RnfG.</text>
</comment>
<gene>
    <name evidence="6" type="primary">rnfG</name>
    <name evidence="10" type="ORF">DKB62_09395</name>
</gene>
<reference evidence="10 11" key="1">
    <citation type="submission" date="2018-05" db="EMBL/GenBank/DDBJ databases">
        <title>Complete genome sequence of Megasphaera sp. AJH120T, isolated from the ceca of a chicken.</title>
        <authorList>
            <person name="Maki J."/>
            <person name="Looft T."/>
        </authorList>
    </citation>
    <scope>NUCLEOTIDE SEQUENCE [LARGE SCALE GENOMIC DNA]</scope>
    <source>
        <strain evidence="10 11">AJH120</strain>
    </source>
</reference>
<dbReference type="GO" id="GO:0005886">
    <property type="term" value="C:plasma membrane"/>
    <property type="evidence" value="ECO:0007669"/>
    <property type="project" value="UniProtKB-SubCell"/>
</dbReference>
<dbReference type="PIRSF" id="PIRSF006091">
    <property type="entry name" value="E_trnsport_RnfG"/>
    <property type="match status" value="1"/>
</dbReference>
<keyword evidence="6" id="KW-1278">Translocase</keyword>
<dbReference type="EC" id="7.-.-.-" evidence="6"/>
<dbReference type="KEGG" id="meg:DKB62_09395"/>
<keyword evidence="1 6" id="KW-0813">Transport</keyword>
<dbReference type="GO" id="GO:0009055">
    <property type="term" value="F:electron transfer activity"/>
    <property type="evidence" value="ECO:0007669"/>
    <property type="project" value="InterPro"/>
</dbReference>
<name>A0A346B0W4_9FIRM</name>
<dbReference type="InterPro" id="IPR007329">
    <property type="entry name" value="FMN-bd"/>
</dbReference>
<accession>A0A346B0W4</accession>
<organism evidence="10 11">
    <name type="scientific">Megasphaera stantonii</name>
    <dbReference type="NCBI Taxonomy" id="2144175"/>
    <lineage>
        <taxon>Bacteria</taxon>
        <taxon>Bacillati</taxon>
        <taxon>Bacillota</taxon>
        <taxon>Negativicutes</taxon>
        <taxon>Veillonellales</taxon>
        <taxon>Veillonellaceae</taxon>
        <taxon>Megasphaera</taxon>
    </lineage>
</organism>
<feature type="region of interest" description="Disordered" evidence="7">
    <location>
        <begin position="178"/>
        <end position="199"/>
    </location>
</feature>
<keyword evidence="4 6" id="KW-0288">FMN</keyword>
<dbReference type="Proteomes" id="UP000254337">
    <property type="component" value="Chromosome"/>
</dbReference>
<evidence type="ECO:0000256" key="5">
    <source>
        <dbReference type="ARBA" id="ARBA00022982"/>
    </source>
</evidence>
<dbReference type="SMART" id="SM00900">
    <property type="entry name" value="FMN_bind"/>
    <property type="match status" value="1"/>
</dbReference>
<dbReference type="OrthoDB" id="9794010at2"/>
<comment type="function">
    <text evidence="6">Part of a membrane-bound complex that couples electron transfer with translocation of ions across the membrane.</text>
</comment>
<keyword evidence="2 6" id="KW-0597">Phosphoprotein</keyword>
<evidence type="ECO:0000259" key="9">
    <source>
        <dbReference type="SMART" id="SM00900"/>
    </source>
</evidence>
<keyword evidence="11" id="KW-1185">Reference proteome</keyword>
<dbReference type="GO" id="GO:0010181">
    <property type="term" value="F:FMN binding"/>
    <property type="evidence" value="ECO:0007669"/>
    <property type="project" value="InterPro"/>
</dbReference>
<keyword evidence="6 8" id="KW-0472">Membrane</keyword>
<dbReference type="InterPro" id="IPR010209">
    <property type="entry name" value="Ion_transpt_RnfG/RsxG"/>
</dbReference>
<sequence length="199" mass="20397">MTDNHGNSIIKVALNLILTCLVSGCIIGVVFFITGPIAADKAEQMKQDSMKALVADADKFVPVQGEADTFIAEKGGKTVAYIIPTAPKGYGGPIKMLTAVSADGTVIDYTVLAANETPGLGDKGAKSPFKDQFKGKKIDGLEVTKEPNQPNKIQALTGATISSRAFSAGVKEAIEKAAALSGQSASSQPAAGATKGGNK</sequence>
<evidence type="ECO:0000256" key="4">
    <source>
        <dbReference type="ARBA" id="ARBA00022643"/>
    </source>
</evidence>
<evidence type="ECO:0000313" key="11">
    <source>
        <dbReference type="Proteomes" id="UP000254337"/>
    </source>
</evidence>
<dbReference type="PANTHER" id="PTHR36118:SF1">
    <property type="entry name" value="ION-TRANSLOCATING OXIDOREDUCTASE COMPLEX SUBUNIT G"/>
    <property type="match status" value="1"/>
</dbReference>
<keyword evidence="6 8" id="KW-1133">Transmembrane helix</keyword>
<dbReference type="PANTHER" id="PTHR36118">
    <property type="entry name" value="ION-TRANSLOCATING OXIDOREDUCTASE COMPLEX SUBUNIT G"/>
    <property type="match status" value="1"/>
</dbReference>
<evidence type="ECO:0000313" key="10">
    <source>
        <dbReference type="EMBL" id="AXL21757.1"/>
    </source>
</evidence>
<dbReference type="HAMAP" id="MF_00479">
    <property type="entry name" value="RsxG_RnfG"/>
    <property type="match status" value="1"/>
</dbReference>
<protein>
    <recommendedName>
        <fullName evidence="6">Ion-translocating oxidoreductase complex subunit G</fullName>
        <ecNumber evidence="6">7.-.-.-</ecNumber>
    </recommendedName>
    <alternativeName>
        <fullName evidence="6">Rnf electron transport complex subunit G</fullName>
    </alternativeName>
</protein>
<keyword evidence="3 6" id="KW-0285">Flavoprotein</keyword>
<evidence type="ECO:0000256" key="7">
    <source>
        <dbReference type="SAM" id="MobiDB-lite"/>
    </source>
</evidence>
<keyword evidence="5 6" id="KW-0249">Electron transport</keyword>
<feature type="domain" description="FMN-binding" evidence="9">
    <location>
        <begin position="89"/>
        <end position="177"/>
    </location>
</feature>
<dbReference type="EMBL" id="CP029462">
    <property type="protein sequence ID" value="AXL21757.1"/>
    <property type="molecule type" value="Genomic_DNA"/>
</dbReference>
<feature type="compositionally biased region" description="Low complexity" evidence="7">
    <location>
        <begin position="178"/>
        <end position="193"/>
    </location>
</feature>
<evidence type="ECO:0000256" key="6">
    <source>
        <dbReference type="HAMAP-Rule" id="MF_00479"/>
    </source>
</evidence>
<dbReference type="NCBIfam" id="TIGR01947">
    <property type="entry name" value="rnfG"/>
    <property type="match status" value="1"/>
</dbReference>
<comment type="subcellular location">
    <subcellularLocation>
        <location evidence="6">Cell membrane</location>
        <topology evidence="6">Single-pass membrane protein</topology>
    </subcellularLocation>
</comment>
<proteinExistence type="inferred from homology"/>
<comment type="similarity">
    <text evidence="6">Belongs to the RnfG family.</text>
</comment>
<keyword evidence="6 8" id="KW-0812">Transmembrane</keyword>
<dbReference type="Pfam" id="PF04205">
    <property type="entry name" value="FMN_bind"/>
    <property type="match status" value="1"/>
</dbReference>
<evidence type="ECO:0000256" key="3">
    <source>
        <dbReference type="ARBA" id="ARBA00022630"/>
    </source>
</evidence>
<evidence type="ECO:0000256" key="8">
    <source>
        <dbReference type="SAM" id="Phobius"/>
    </source>
</evidence>
<keyword evidence="6" id="KW-1003">Cell membrane</keyword>
<dbReference type="GO" id="GO:0022900">
    <property type="term" value="P:electron transport chain"/>
    <property type="evidence" value="ECO:0007669"/>
    <property type="project" value="UniProtKB-UniRule"/>
</dbReference>